<evidence type="ECO:0000313" key="12">
    <source>
        <dbReference type="EMBL" id="AIZ36661.1"/>
    </source>
</evidence>
<dbReference type="InterPro" id="IPR036640">
    <property type="entry name" value="ABC1_TM_sf"/>
</dbReference>
<dbReference type="PROSITE" id="PS00211">
    <property type="entry name" value="ABC_TRANSPORTER_1"/>
    <property type="match status" value="1"/>
</dbReference>
<dbReference type="Proteomes" id="UP000031386">
    <property type="component" value="Chromosome"/>
</dbReference>
<dbReference type="InterPro" id="IPR027417">
    <property type="entry name" value="P-loop_NTPase"/>
</dbReference>
<dbReference type="EMBL" id="JABZRE010000031">
    <property type="protein sequence ID" value="MBF1307476.1"/>
    <property type="molecule type" value="Genomic_DNA"/>
</dbReference>
<dbReference type="AlphaFoldDB" id="A0A0B4S270"/>
<dbReference type="OrthoDB" id="9762778at2"/>
<dbReference type="EMBL" id="CP101412">
    <property type="protein sequence ID" value="WBB31515.1"/>
    <property type="molecule type" value="Genomic_DNA"/>
</dbReference>
<comment type="subcellular location">
    <subcellularLocation>
        <location evidence="1">Cell membrane</location>
        <topology evidence="1">Multi-pass membrane protein</topology>
    </subcellularLocation>
</comment>
<accession>A0A0B4S270</accession>
<dbReference type="PROSITE" id="PS50893">
    <property type="entry name" value="ABC_TRANSPORTER_2"/>
    <property type="match status" value="1"/>
</dbReference>
<keyword evidence="6 12" id="KW-0067">ATP-binding</keyword>
<keyword evidence="15" id="KW-1185">Reference proteome</keyword>
<dbReference type="GO" id="GO:0016887">
    <property type="term" value="F:ATP hydrolysis activity"/>
    <property type="evidence" value="ECO:0007669"/>
    <property type="project" value="InterPro"/>
</dbReference>
<evidence type="ECO:0000259" key="10">
    <source>
        <dbReference type="PROSITE" id="PS50893"/>
    </source>
</evidence>
<name>A0A0B4S270_9FIRM</name>
<evidence type="ECO:0000256" key="4">
    <source>
        <dbReference type="ARBA" id="ARBA00022692"/>
    </source>
</evidence>
<organism evidence="12 15">
    <name type="scientific">Parvimonas micra</name>
    <dbReference type="NCBI Taxonomy" id="33033"/>
    <lineage>
        <taxon>Bacteria</taxon>
        <taxon>Bacillati</taxon>
        <taxon>Bacillota</taxon>
        <taxon>Tissierellia</taxon>
        <taxon>Tissierellales</taxon>
        <taxon>Peptoniphilaceae</taxon>
        <taxon>Parvimonas</taxon>
    </lineage>
</organism>
<keyword evidence="5" id="KW-0547">Nucleotide-binding</keyword>
<feature type="transmembrane region" description="Helical" evidence="9">
    <location>
        <begin position="16"/>
        <end position="38"/>
    </location>
</feature>
<dbReference type="EMBL" id="CP009761">
    <property type="protein sequence ID" value="AIZ36661.1"/>
    <property type="molecule type" value="Genomic_DNA"/>
</dbReference>
<keyword evidence="3" id="KW-1003">Cell membrane</keyword>
<dbReference type="KEGG" id="pmic:NW74_04580"/>
<dbReference type="SUPFAM" id="SSF52540">
    <property type="entry name" value="P-loop containing nucleoside triphosphate hydrolases"/>
    <property type="match status" value="1"/>
</dbReference>
<evidence type="ECO:0000256" key="2">
    <source>
        <dbReference type="ARBA" id="ARBA00022448"/>
    </source>
</evidence>
<proteinExistence type="predicted"/>
<gene>
    <name evidence="13" type="ORF">HXM94_06850</name>
    <name evidence="14" type="ORF">NM222_03280</name>
    <name evidence="12" type="ORF">NW74_04580</name>
</gene>
<feature type="transmembrane region" description="Helical" evidence="9">
    <location>
        <begin position="58"/>
        <end position="84"/>
    </location>
</feature>
<protein>
    <submittedName>
        <fullName evidence="12 14">ABC transporter ATP-binding protein</fullName>
    </submittedName>
</protein>
<keyword evidence="7 9" id="KW-1133">Transmembrane helix</keyword>
<evidence type="ECO:0000256" key="1">
    <source>
        <dbReference type="ARBA" id="ARBA00004651"/>
    </source>
</evidence>
<feature type="transmembrane region" description="Helical" evidence="9">
    <location>
        <begin position="273"/>
        <end position="296"/>
    </location>
</feature>
<dbReference type="Gene3D" id="1.20.1560.10">
    <property type="entry name" value="ABC transporter type 1, transmembrane domain"/>
    <property type="match status" value="1"/>
</dbReference>
<evidence type="ECO:0000313" key="14">
    <source>
        <dbReference type="EMBL" id="WBB31515.1"/>
    </source>
</evidence>
<dbReference type="Pfam" id="PF00005">
    <property type="entry name" value="ABC_tran"/>
    <property type="match status" value="1"/>
</dbReference>
<dbReference type="GeneID" id="93385507"/>
<evidence type="ECO:0000256" key="5">
    <source>
        <dbReference type="ARBA" id="ARBA00022741"/>
    </source>
</evidence>
<dbReference type="InterPro" id="IPR017871">
    <property type="entry name" value="ABC_transporter-like_CS"/>
</dbReference>
<evidence type="ECO:0000256" key="9">
    <source>
        <dbReference type="SAM" id="Phobius"/>
    </source>
</evidence>
<sequence length="578" mass="65848">MNIYKKLFKYVPDKKHLVYIAIFMSVISSALSILPYWYLYKFLNEFLLKKDFTQAKNYAITIFVIMLLQSLIYFISVGFTHLFAFRLETNLRKAGISHLMKASFSFFDVNESGRIRKIIDDNASDTHMIVAHLIPDITVAIVTPILLFVIMFSVDVYLGIATVILTILSAIFTKLMYGDIKFMEQYNKALERVNSEAVEYVRGMQVLKIFKASIFSFKSFYDSIVDYSKTAYEYSKSCKQPYVIFQIVLLGAAAFVIPFAIMFSKGTENNVVIMIKLIFFTCFIGTLFSCLMRIMYVGMHQYMATQAVEKLENLFTEMEANDIKFGNNKEFSGYDIEFRNVSFKYDTANILENLSFRLEENKTYALVGSSGGGKSTIAKLISGFYNINEGEILIGGKNISTYSREALMNNISFVFQNSKLFKTTIFENVKIGNENASYEEVMNALKLARCGDILDKFETRENTVIGSKGVHLSGGEIQRIAIARAILKDAKIIILDEASAASDPENEHEIQLAFSNLMNNKTVIMIAHRLSSIRNVDEILVVDNGKIIERGTDKELMEIGGRYKFLQDLFSQANEWRM</sequence>
<reference evidence="14" key="3">
    <citation type="submission" date="2022-07" db="EMBL/GenBank/DDBJ databases">
        <title>Parvimonas micra travels from the subgingival sulcus of the human oral cavity to the colorectal adenocarcinoma.</title>
        <authorList>
            <person name="Conde-Perez K."/>
            <person name="Buetas E."/>
            <person name="Aja-Macaya P."/>
            <person name="Martin-De Arribas E."/>
            <person name="Iglesias-Corras I."/>
            <person name="Trigo-Tasende N."/>
            <person name="Nasser-Ali M."/>
            <person name="Estevez L.S."/>
            <person name="Rumbo-Feal S."/>
            <person name="Otero-Alen B."/>
            <person name="Noguera J.F."/>
            <person name="Concha A."/>
            <person name="Pardinas-Lopez S."/>
            <person name="Carda-Dieguez M."/>
            <person name="Gomez-Randulfe I."/>
            <person name="Martinez-Lago N."/>
            <person name="Ladra S."/>
            <person name="Aparicio L.A."/>
            <person name="Bou G."/>
            <person name="Mira A."/>
            <person name="Vallejo J.A."/>
            <person name="Poza M."/>
        </authorList>
    </citation>
    <scope>NUCLEOTIDE SEQUENCE</scope>
    <source>
        <strain evidence="14">PM102KC-G-1</strain>
    </source>
</reference>
<reference evidence="13" key="2">
    <citation type="submission" date="2020-04" db="EMBL/GenBank/DDBJ databases">
        <title>Deep metagenomics examines the oral microbiome during advanced dental caries in children, revealing novel taxa and co-occurrences with host molecules.</title>
        <authorList>
            <person name="Baker J.L."/>
            <person name="Morton J.T."/>
            <person name="Dinis M."/>
            <person name="Alvarez R."/>
            <person name="Tran N.C."/>
            <person name="Knight R."/>
            <person name="Edlund A."/>
        </authorList>
    </citation>
    <scope>NUCLEOTIDE SEQUENCE</scope>
    <source>
        <strain evidence="13">JCVI_23_bin.11</strain>
    </source>
</reference>
<dbReference type="FunFam" id="3.40.50.300:FF:000221">
    <property type="entry name" value="Multidrug ABC transporter ATP-binding protein"/>
    <property type="match status" value="1"/>
</dbReference>
<dbReference type="Pfam" id="PF00664">
    <property type="entry name" value="ABC_membrane"/>
    <property type="match status" value="1"/>
</dbReference>
<dbReference type="Proteomes" id="UP001210690">
    <property type="component" value="Chromosome"/>
</dbReference>
<dbReference type="PANTHER" id="PTHR43394:SF1">
    <property type="entry name" value="ATP-BINDING CASSETTE SUB-FAMILY B MEMBER 10, MITOCHONDRIAL"/>
    <property type="match status" value="1"/>
</dbReference>
<dbReference type="InterPro" id="IPR003593">
    <property type="entry name" value="AAA+_ATPase"/>
</dbReference>
<feature type="domain" description="ABC transmembrane type-1" evidence="11">
    <location>
        <begin position="20"/>
        <end position="267"/>
    </location>
</feature>
<dbReference type="InterPro" id="IPR003439">
    <property type="entry name" value="ABC_transporter-like_ATP-bd"/>
</dbReference>
<dbReference type="SUPFAM" id="SSF90123">
    <property type="entry name" value="ABC transporter transmembrane region"/>
    <property type="match status" value="1"/>
</dbReference>
<reference evidence="12 15" key="1">
    <citation type="submission" date="2014-10" db="EMBL/GenBank/DDBJ databases">
        <title>Complete genome sequence of Parvimonas micra KCOM 1535 (= ChDC B708).</title>
        <authorList>
            <person name="Kook J.-K."/>
            <person name="Park S.-N."/>
            <person name="Lim Y.K."/>
            <person name="Roh H."/>
        </authorList>
    </citation>
    <scope>NUCLEOTIDE SEQUENCE [LARGE SCALE GENOMIC DNA]</scope>
    <source>
        <strain evidence="12">KCOM 1535</strain>
        <strain evidence="15">KCOM 1535 / ChDC B708</strain>
    </source>
</reference>
<dbReference type="PROSITE" id="PS50929">
    <property type="entry name" value="ABC_TM1F"/>
    <property type="match status" value="1"/>
</dbReference>
<keyword evidence="2" id="KW-0813">Transport</keyword>
<evidence type="ECO:0000313" key="15">
    <source>
        <dbReference type="Proteomes" id="UP000031386"/>
    </source>
</evidence>
<dbReference type="CDD" id="cd07346">
    <property type="entry name" value="ABC_6TM_exporters"/>
    <property type="match status" value="1"/>
</dbReference>
<evidence type="ECO:0000259" key="11">
    <source>
        <dbReference type="PROSITE" id="PS50929"/>
    </source>
</evidence>
<feature type="domain" description="ABC transporter" evidence="10">
    <location>
        <begin position="336"/>
        <end position="569"/>
    </location>
</feature>
<dbReference type="STRING" id="33033.NW74_04580"/>
<dbReference type="GO" id="GO:0015421">
    <property type="term" value="F:ABC-type oligopeptide transporter activity"/>
    <property type="evidence" value="ECO:0007669"/>
    <property type="project" value="TreeGrafter"/>
</dbReference>
<feature type="transmembrane region" description="Helical" evidence="9">
    <location>
        <begin position="242"/>
        <end position="261"/>
    </location>
</feature>
<dbReference type="InterPro" id="IPR011527">
    <property type="entry name" value="ABC1_TM_dom"/>
</dbReference>
<dbReference type="Gene3D" id="3.40.50.300">
    <property type="entry name" value="P-loop containing nucleotide triphosphate hydrolases"/>
    <property type="match status" value="1"/>
</dbReference>
<dbReference type="RefSeq" id="WP_004833223.1">
    <property type="nucleotide sequence ID" value="NZ_BHYQ01000003.1"/>
</dbReference>
<feature type="transmembrane region" description="Helical" evidence="9">
    <location>
        <begin position="129"/>
        <end position="150"/>
    </location>
</feature>
<dbReference type="GO" id="GO:0005524">
    <property type="term" value="F:ATP binding"/>
    <property type="evidence" value="ECO:0007669"/>
    <property type="project" value="UniProtKB-KW"/>
</dbReference>
<keyword evidence="8 9" id="KW-0472">Membrane</keyword>
<dbReference type="InterPro" id="IPR039421">
    <property type="entry name" value="Type_1_exporter"/>
</dbReference>
<dbReference type="PANTHER" id="PTHR43394">
    <property type="entry name" value="ATP-DEPENDENT PERMEASE MDL1, MITOCHONDRIAL"/>
    <property type="match status" value="1"/>
</dbReference>
<dbReference type="SMART" id="SM00382">
    <property type="entry name" value="AAA"/>
    <property type="match status" value="1"/>
</dbReference>
<dbReference type="GO" id="GO:0005886">
    <property type="term" value="C:plasma membrane"/>
    <property type="evidence" value="ECO:0007669"/>
    <property type="project" value="UniProtKB-SubCell"/>
</dbReference>
<dbReference type="Proteomes" id="UP000758611">
    <property type="component" value="Unassembled WGS sequence"/>
</dbReference>
<evidence type="ECO:0000313" key="13">
    <source>
        <dbReference type="EMBL" id="MBF1307476.1"/>
    </source>
</evidence>
<evidence type="ECO:0000256" key="3">
    <source>
        <dbReference type="ARBA" id="ARBA00022475"/>
    </source>
</evidence>
<evidence type="ECO:0000256" key="8">
    <source>
        <dbReference type="ARBA" id="ARBA00023136"/>
    </source>
</evidence>
<evidence type="ECO:0000256" key="6">
    <source>
        <dbReference type="ARBA" id="ARBA00022840"/>
    </source>
</evidence>
<feature type="transmembrane region" description="Helical" evidence="9">
    <location>
        <begin position="156"/>
        <end position="177"/>
    </location>
</feature>
<keyword evidence="4 9" id="KW-0812">Transmembrane</keyword>
<evidence type="ECO:0000256" key="7">
    <source>
        <dbReference type="ARBA" id="ARBA00022989"/>
    </source>
</evidence>